<evidence type="ECO:0000313" key="1">
    <source>
        <dbReference type="EMBL" id="OBZ70527.1"/>
    </source>
</evidence>
<dbReference type="EMBL" id="LUGG01000013">
    <property type="protein sequence ID" value="OBZ70527.1"/>
    <property type="molecule type" value="Genomic_DNA"/>
</dbReference>
<proteinExistence type="predicted"/>
<evidence type="ECO:0000313" key="2">
    <source>
        <dbReference type="Proteomes" id="UP000092993"/>
    </source>
</evidence>
<dbReference type="AlphaFoldDB" id="A0A1C7M229"/>
<keyword evidence="2" id="KW-1185">Reference proteome</keyword>
<accession>A0A1C7M229</accession>
<name>A0A1C7M229_GRIFR</name>
<protein>
    <submittedName>
        <fullName evidence="1">Uncharacterized protein</fullName>
    </submittedName>
</protein>
<sequence length="186" mass="20282">MSSLFRSNHEDEVGTAVLAPALMSTSDVLDIVDEPEMMGSFSAAQPELLSPSIQRPISSAAAVQFRAIFQALDIGSSTTISVVLDTSNEFFHRGMSTSTSIYLLLAQRHMVPFGFFPGQASHEELFSYLYPLIHEIQRIQRAGILHVNIEGSTRIYPLLLDTVVDAPHPTGSGGSMRLISIARMGM</sequence>
<gene>
    <name evidence="1" type="ORF">A0H81_09426</name>
</gene>
<comment type="caution">
    <text evidence="1">The sequence shown here is derived from an EMBL/GenBank/DDBJ whole genome shotgun (WGS) entry which is preliminary data.</text>
</comment>
<dbReference type="Proteomes" id="UP000092993">
    <property type="component" value="Unassembled WGS sequence"/>
</dbReference>
<organism evidence="1 2">
    <name type="scientific">Grifola frondosa</name>
    <name type="common">Maitake</name>
    <name type="synonym">Polyporus frondosus</name>
    <dbReference type="NCBI Taxonomy" id="5627"/>
    <lineage>
        <taxon>Eukaryota</taxon>
        <taxon>Fungi</taxon>
        <taxon>Dikarya</taxon>
        <taxon>Basidiomycota</taxon>
        <taxon>Agaricomycotina</taxon>
        <taxon>Agaricomycetes</taxon>
        <taxon>Polyporales</taxon>
        <taxon>Grifolaceae</taxon>
        <taxon>Grifola</taxon>
    </lineage>
</organism>
<reference evidence="1 2" key="1">
    <citation type="submission" date="2016-03" db="EMBL/GenBank/DDBJ databases">
        <title>Whole genome sequencing of Grifola frondosa 9006-11.</title>
        <authorList>
            <person name="Min B."/>
            <person name="Park H."/>
            <person name="Kim J.-G."/>
            <person name="Cho H."/>
            <person name="Oh Y.-L."/>
            <person name="Kong W.-S."/>
            <person name="Choi I.-G."/>
        </authorList>
    </citation>
    <scope>NUCLEOTIDE SEQUENCE [LARGE SCALE GENOMIC DNA]</scope>
    <source>
        <strain evidence="1 2">9006-11</strain>
    </source>
</reference>